<gene>
    <name evidence="2" type="ORF">NBZ79_12225</name>
</gene>
<sequence>MKGENSKAGSKTGSKGQTTSAGPRKLATISKQGTRQPANNNGTAPGKAKGQGTGKRRSAAPERLFTQMSASQIRAAERIMLGFRLRTVGLGFRTQSFSRMPTSSGNSGAWHLELMRGFVQWAARMQEQGLSVTAALDILVFGKSCRAVDKARRKRNGFAKENLMKSLYLFECEFL</sequence>
<feature type="region of interest" description="Disordered" evidence="1">
    <location>
        <begin position="1"/>
        <end position="61"/>
    </location>
</feature>
<dbReference type="Proteomes" id="UP001056291">
    <property type="component" value="Chromosome"/>
</dbReference>
<reference evidence="2" key="1">
    <citation type="submission" date="2022-06" db="EMBL/GenBank/DDBJ databases">
        <title>Sneathiella actinostolidae sp. nov., isolated from a sea anemonein the Western Pacific Ocean.</title>
        <authorList>
            <person name="Wei M.J."/>
        </authorList>
    </citation>
    <scope>NUCLEOTIDE SEQUENCE</scope>
    <source>
        <strain evidence="2">PHK-P5</strain>
    </source>
</reference>
<feature type="compositionally biased region" description="Polar residues" evidence="1">
    <location>
        <begin position="7"/>
        <end position="21"/>
    </location>
</feature>
<evidence type="ECO:0000313" key="3">
    <source>
        <dbReference type="Proteomes" id="UP001056291"/>
    </source>
</evidence>
<name>A0ABY4VYN2_9PROT</name>
<organism evidence="2 3">
    <name type="scientific">Sneathiella marina</name>
    <dbReference type="NCBI Taxonomy" id="2950108"/>
    <lineage>
        <taxon>Bacteria</taxon>
        <taxon>Pseudomonadati</taxon>
        <taxon>Pseudomonadota</taxon>
        <taxon>Alphaproteobacteria</taxon>
        <taxon>Sneathiellales</taxon>
        <taxon>Sneathiellaceae</taxon>
        <taxon>Sneathiella</taxon>
    </lineage>
</organism>
<evidence type="ECO:0000313" key="2">
    <source>
        <dbReference type="EMBL" id="USG59943.1"/>
    </source>
</evidence>
<dbReference type="RefSeq" id="WP_251932713.1">
    <property type="nucleotide sequence ID" value="NZ_CP098747.1"/>
</dbReference>
<dbReference type="EMBL" id="CP098747">
    <property type="protein sequence ID" value="USG59943.1"/>
    <property type="molecule type" value="Genomic_DNA"/>
</dbReference>
<keyword evidence="3" id="KW-1185">Reference proteome</keyword>
<feature type="compositionally biased region" description="Polar residues" evidence="1">
    <location>
        <begin position="29"/>
        <end position="43"/>
    </location>
</feature>
<proteinExistence type="predicted"/>
<accession>A0ABY4VYN2</accession>
<protein>
    <submittedName>
        <fullName evidence="2">Uncharacterized protein</fullName>
    </submittedName>
</protein>
<evidence type="ECO:0000256" key="1">
    <source>
        <dbReference type="SAM" id="MobiDB-lite"/>
    </source>
</evidence>